<dbReference type="Proteomes" id="UP001369815">
    <property type="component" value="Unassembled WGS sequence"/>
</dbReference>
<gene>
    <name evidence="2" type="ORF">Daesc_001010</name>
</gene>
<sequence length="210" mass="22461">MYEVNGTANRSFLPIAQPAAAVPPSIKGGTEIPQPPFKSPSSLPPHHIFPSLRRPEKLQFADREDGIPMLTGDPPGLPIAALRLDLDPEGLGLDAEHGSAALEQGRVDVRGADEGVVPRAQSRRAVEPQDVPRQHVVHEEGQADAVAFGHEVRAAVDQDGDVVRGLRAEKREELGYGGRCRGARGGGASGIGRGMRRRVQTGEVWMALWG</sequence>
<evidence type="ECO:0000313" key="3">
    <source>
        <dbReference type="Proteomes" id="UP001369815"/>
    </source>
</evidence>
<dbReference type="AlphaFoldDB" id="A0AAX6N025"/>
<accession>A0AAX6N025</accession>
<evidence type="ECO:0000313" key="2">
    <source>
        <dbReference type="EMBL" id="KAK6958215.1"/>
    </source>
</evidence>
<comment type="caution">
    <text evidence="2">The sequence shown here is derived from an EMBL/GenBank/DDBJ whole genome shotgun (WGS) entry which is preliminary data.</text>
</comment>
<dbReference type="EMBL" id="JBANMG010000001">
    <property type="protein sequence ID" value="KAK6958215.1"/>
    <property type="molecule type" value="Genomic_DNA"/>
</dbReference>
<reference evidence="2 3" key="1">
    <citation type="journal article" date="2024" name="Front Chem Biol">
        <title>Unveiling the potential of Daldinia eschscholtzii MFLUCC 19-0629 through bioactivity and bioinformatics studies for enhanced sustainable agriculture production.</title>
        <authorList>
            <person name="Brooks S."/>
            <person name="Weaver J.A."/>
            <person name="Klomchit A."/>
            <person name="Alharthi S.A."/>
            <person name="Onlamun T."/>
            <person name="Nurani R."/>
            <person name="Vong T.K."/>
            <person name="Alberti F."/>
            <person name="Greco C."/>
        </authorList>
    </citation>
    <scope>NUCLEOTIDE SEQUENCE [LARGE SCALE GENOMIC DNA]</scope>
    <source>
        <strain evidence="2">MFLUCC 19-0629</strain>
    </source>
</reference>
<evidence type="ECO:0000256" key="1">
    <source>
        <dbReference type="SAM" id="MobiDB-lite"/>
    </source>
</evidence>
<protein>
    <submittedName>
        <fullName evidence="2">Uncharacterized protein</fullName>
    </submittedName>
</protein>
<name>A0AAX6N025_9PEZI</name>
<organism evidence="2 3">
    <name type="scientific">Daldinia eschscholtzii</name>
    <dbReference type="NCBI Taxonomy" id="292717"/>
    <lineage>
        <taxon>Eukaryota</taxon>
        <taxon>Fungi</taxon>
        <taxon>Dikarya</taxon>
        <taxon>Ascomycota</taxon>
        <taxon>Pezizomycotina</taxon>
        <taxon>Sordariomycetes</taxon>
        <taxon>Xylariomycetidae</taxon>
        <taxon>Xylariales</taxon>
        <taxon>Hypoxylaceae</taxon>
        <taxon>Daldinia</taxon>
    </lineage>
</organism>
<feature type="region of interest" description="Disordered" evidence="1">
    <location>
        <begin position="25"/>
        <end position="50"/>
    </location>
</feature>
<proteinExistence type="predicted"/>
<keyword evidence="3" id="KW-1185">Reference proteome</keyword>